<feature type="transmembrane region" description="Helical" evidence="12">
    <location>
        <begin position="278"/>
        <end position="301"/>
    </location>
</feature>
<feature type="transmembrane region" description="Helical" evidence="12">
    <location>
        <begin position="13"/>
        <end position="32"/>
    </location>
</feature>
<organism evidence="13 14">
    <name type="scientific">Orchesella dallaii</name>
    <dbReference type="NCBI Taxonomy" id="48710"/>
    <lineage>
        <taxon>Eukaryota</taxon>
        <taxon>Metazoa</taxon>
        <taxon>Ecdysozoa</taxon>
        <taxon>Arthropoda</taxon>
        <taxon>Hexapoda</taxon>
        <taxon>Collembola</taxon>
        <taxon>Entomobryomorpha</taxon>
        <taxon>Entomobryoidea</taxon>
        <taxon>Orchesellidae</taxon>
        <taxon>Orchesellinae</taxon>
        <taxon>Orchesella</taxon>
    </lineage>
</organism>
<evidence type="ECO:0000256" key="3">
    <source>
        <dbReference type="ARBA" id="ARBA00022448"/>
    </source>
</evidence>
<feature type="transmembrane region" description="Helical" evidence="12">
    <location>
        <begin position="123"/>
        <end position="146"/>
    </location>
</feature>
<dbReference type="InterPro" id="IPR038377">
    <property type="entry name" value="Na/Glc_symporter_sf"/>
</dbReference>
<evidence type="ECO:0000256" key="7">
    <source>
        <dbReference type="ARBA" id="ARBA00023053"/>
    </source>
</evidence>
<comment type="subcellular location">
    <subcellularLocation>
        <location evidence="1">Cell membrane</location>
        <topology evidence="1">Multi-pass membrane protein</topology>
    </subcellularLocation>
</comment>
<comment type="similarity">
    <text evidence="2 11">Belongs to the sodium:solute symporter (SSF) (TC 2.A.21) family.</text>
</comment>
<keyword evidence="5 12" id="KW-0812">Transmembrane</keyword>
<feature type="transmembrane region" description="Helical" evidence="12">
    <location>
        <begin position="381"/>
        <end position="401"/>
    </location>
</feature>
<evidence type="ECO:0000256" key="2">
    <source>
        <dbReference type="ARBA" id="ARBA00006434"/>
    </source>
</evidence>
<keyword evidence="7" id="KW-0915">Sodium</keyword>
<accession>A0ABP1R729</accession>
<proteinExistence type="inferred from homology"/>
<dbReference type="Gene3D" id="1.20.1730.10">
    <property type="entry name" value="Sodium/glucose cotransporter"/>
    <property type="match status" value="1"/>
</dbReference>
<evidence type="ECO:0000256" key="5">
    <source>
        <dbReference type="ARBA" id="ARBA00022692"/>
    </source>
</evidence>
<reference evidence="13 14" key="1">
    <citation type="submission" date="2024-08" db="EMBL/GenBank/DDBJ databases">
        <authorList>
            <person name="Cucini C."/>
            <person name="Frati F."/>
        </authorList>
    </citation>
    <scope>NUCLEOTIDE SEQUENCE [LARGE SCALE GENOMIC DNA]</scope>
</reference>
<evidence type="ECO:0000256" key="10">
    <source>
        <dbReference type="ARBA" id="ARBA00023201"/>
    </source>
</evidence>
<dbReference type="InterPro" id="IPR051163">
    <property type="entry name" value="Sodium:Solute_Symporter_SSF"/>
</dbReference>
<dbReference type="EMBL" id="CAXLJM020000066">
    <property type="protein sequence ID" value="CAL8121840.1"/>
    <property type="molecule type" value="Genomic_DNA"/>
</dbReference>
<feature type="transmembrane region" description="Helical" evidence="12">
    <location>
        <begin position="52"/>
        <end position="71"/>
    </location>
</feature>
<dbReference type="Pfam" id="PF00474">
    <property type="entry name" value="SSF"/>
    <property type="match status" value="1"/>
</dbReference>
<feature type="transmembrane region" description="Helical" evidence="12">
    <location>
        <begin position="413"/>
        <end position="435"/>
    </location>
</feature>
<feature type="transmembrane region" description="Helical" evidence="12">
    <location>
        <begin position="191"/>
        <end position="216"/>
    </location>
</feature>
<feature type="transmembrane region" description="Helical" evidence="12">
    <location>
        <begin position="77"/>
        <end position="102"/>
    </location>
</feature>
<feature type="transmembrane region" description="Helical" evidence="12">
    <location>
        <begin position="335"/>
        <end position="361"/>
    </location>
</feature>
<keyword evidence="4" id="KW-1003">Cell membrane</keyword>
<evidence type="ECO:0000313" key="13">
    <source>
        <dbReference type="EMBL" id="CAL8121840.1"/>
    </source>
</evidence>
<keyword evidence="8" id="KW-0406">Ion transport</keyword>
<keyword evidence="9 12" id="KW-0472">Membrane</keyword>
<comment type="caution">
    <text evidence="13">The sequence shown here is derived from an EMBL/GenBank/DDBJ whole genome shotgun (WGS) entry which is preliminary data.</text>
</comment>
<evidence type="ECO:0000256" key="4">
    <source>
        <dbReference type="ARBA" id="ARBA00022475"/>
    </source>
</evidence>
<dbReference type="PANTHER" id="PTHR42985">
    <property type="entry name" value="SODIUM-COUPLED MONOCARBOXYLATE TRANSPORTER"/>
    <property type="match status" value="1"/>
</dbReference>
<evidence type="ECO:0000313" key="14">
    <source>
        <dbReference type="Proteomes" id="UP001642540"/>
    </source>
</evidence>
<evidence type="ECO:0000256" key="1">
    <source>
        <dbReference type="ARBA" id="ARBA00004651"/>
    </source>
</evidence>
<evidence type="ECO:0000256" key="6">
    <source>
        <dbReference type="ARBA" id="ARBA00022989"/>
    </source>
</evidence>
<keyword evidence="3" id="KW-0813">Transport</keyword>
<dbReference type="PANTHER" id="PTHR42985:SF39">
    <property type="entry name" value="GH10366P"/>
    <property type="match status" value="1"/>
</dbReference>
<protein>
    <recommendedName>
        <fullName evidence="15">Sodium-coupled monocarboxylate transporter 1</fullName>
    </recommendedName>
</protein>
<name>A0ABP1R729_9HEXA</name>
<evidence type="ECO:0000256" key="9">
    <source>
        <dbReference type="ARBA" id="ARBA00023136"/>
    </source>
</evidence>
<dbReference type="PROSITE" id="PS50283">
    <property type="entry name" value="NA_SOLUT_SYMP_3"/>
    <property type="match status" value="1"/>
</dbReference>
<dbReference type="NCBIfam" id="TIGR00813">
    <property type="entry name" value="sss"/>
    <property type="match status" value="1"/>
</dbReference>
<gene>
    <name evidence="13" type="ORF">ODALV1_LOCUS19560</name>
</gene>
<keyword evidence="10" id="KW-0739">Sodium transport</keyword>
<keyword evidence="14" id="KW-1185">Reference proteome</keyword>
<evidence type="ECO:0008006" key="15">
    <source>
        <dbReference type="Google" id="ProtNLM"/>
    </source>
</evidence>
<evidence type="ECO:0000256" key="8">
    <source>
        <dbReference type="ARBA" id="ARBA00023065"/>
    </source>
</evidence>
<feature type="transmembrane region" description="Helical" evidence="12">
    <location>
        <begin position="166"/>
        <end position="184"/>
    </location>
</feature>
<sequence>MAASYTDIGWEEYLVFMIVLSISIAIGIYYGCFGSKQKTTKEYLLADGKMPAFPVALSMVCSAVSAITLLANPVEIYFYGLQFLMVILSFIPFNLSLAYLYIPVYFNLNVKSAYEFIEIRFNPLVRLVVSILAVLHVIVSMAIAIYAPSLAIEQVTGIRTEISTAVIYFVCMFYSVLGGLKAVLWTDVFQAFIMLASLAIIAGKGISDVGGFDIIWQRSSDHDRLGVLNFDPDPRTRHTIWTCIIAGYFFWIPSYAATQLQVQRFLSMPDMKTVKRALIINFVGLIIIVALCFFTGLIMFAKYSDCDPLTAEEIEKSDQLVPYFVMETVDGVPGLLGLFIAGLTCASMSSLSSGLTALASITTYDYVSKLFPALSDTKLSLISKINTFILGMVSYCFVFVIQNMGSILPATSSFLGIMLGPTLGIFTLGMMVPFANAKVMYNVQTTTDETFKILDLSIYNLSGHHHF</sequence>
<dbReference type="InterPro" id="IPR001734">
    <property type="entry name" value="Na/solute_symporter"/>
</dbReference>
<evidence type="ECO:0000256" key="12">
    <source>
        <dbReference type="SAM" id="Phobius"/>
    </source>
</evidence>
<dbReference type="CDD" id="cd11492">
    <property type="entry name" value="SLC5sbd_NIS-SMVT"/>
    <property type="match status" value="1"/>
</dbReference>
<keyword evidence="6 12" id="KW-1133">Transmembrane helix</keyword>
<feature type="transmembrane region" description="Helical" evidence="12">
    <location>
        <begin position="238"/>
        <end position="257"/>
    </location>
</feature>
<dbReference type="Proteomes" id="UP001642540">
    <property type="component" value="Unassembled WGS sequence"/>
</dbReference>
<evidence type="ECO:0000256" key="11">
    <source>
        <dbReference type="RuleBase" id="RU362091"/>
    </source>
</evidence>